<keyword evidence="1" id="KW-0472">Membrane</keyword>
<dbReference type="InterPro" id="IPR001296">
    <property type="entry name" value="Glyco_trans_1"/>
</dbReference>
<evidence type="ECO:0000313" key="3">
    <source>
        <dbReference type="EMBL" id="MCM1987580.1"/>
    </source>
</evidence>
<keyword evidence="4" id="KW-1185">Reference proteome</keyword>
<comment type="caution">
    <text evidence="3">The sequence shown here is derived from an EMBL/GenBank/DDBJ whole genome shotgun (WGS) entry which is preliminary data.</text>
</comment>
<dbReference type="PANTHER" id="PTHR45947">
    <property type="entry name" value="SULFOQUINOVOSYL TRANSFERASE SQD2"/>
    <property type="match status" value="1"/>
</dbReference>
<name>A0A9E5DBG4_9EURY</name>
<accession>A0A9E5DBG4</accession>
<dbReference type="CDD" id="cd03801">
    <property type="entry name" value="GT4_PimA-like"/>
    <property type="match status" value="1"/>
</dbReference>
<reference evidence="3" key="2">
    <citation type="submission" date="2021-04" db="EMBL/GenBank/DDBJ databases">
        <authorList>
            <person name="Dong X."/>
        </authorList>
    </citation>
    <scope>NUCLEOTIDE SEQUENCE</scope>
    <source>
        <strain evidence="3">LLY</strain>
    </source>
</reference>
<protein>
    <submittedName>
        <fullName evidence="3">Glycosyltransferase family 4 protein</fullName>
    </submittedName>
</protein>
<feature type="domain" description="Glycosyl transferase family 1" evidence="2">
    <location>
        <begin position="185"/>
        <end position="341"/>
    </location>
</feature>
<feature type="transmembrane region" description="Helical" evidence="1">
    <location>
        <begin position="7"/>
        <end position="27"/>
    </location>
</feature>
<proteinExistence type="predicted"/>
<dbReference type="InterPro" id="IPR050194">
    <property type="entry name" value="Glycosyltransferase_grp1"/>
</dbReference>
<dbReference type="Pfam" id="PF00534">
    <property type="entry name" value="Glycos_transf_1"/>
    <property type="match status" value="1"/>
</dbReference>
<dbReference type="EMBL" id="JAGSOI010000057">
    <property type="protein sequence ID" value="MCM1987580.1"/>
    <property type="molecule type" value="Genomic_DNA"/>
</dbReference>
<dbReference type="SUPFAM" id="SSF53756">
    <property type="entry name" value="UDP-Glycosyltransferase/glycogen phosphorylase"/>
    <property type="match status" value="1"/>
</dbReference>
<evidence type="ECO:0000259" key="2">
    <source>
        <dbReference type="Pfam" id="PF00534"/>
    </source>
</evidence>
<evidence type="ECO:0000256" key="1">
    <source>
        <dbReference type="SAM" id="Phobius"/>
    </source>
</evidence>
<dbReference type="Proteomes" id="UP001056766">
    <property type="component" value="Unassembled WGS sequence"/>
</dbReference>
<sequence>MQKKERVVGIVTMPVTNAGFIPLLNLVDIIKSLSENIHVITGGIGANIPEYYKECNVHVIKHKIGTNPFKRIVYYIHTQIKYSLKIVSCKNVDLWIFFIGGDTLLLPMIAAKLLRKKVVLASACSILQCSKANNDRISNFVSILEHINRLLANCIVLHSSNLITDWNLEKYRNKIRIGHEYFLDFNEFRPKCDISKRKNLIGFVGRLSGEKGVLNFVYSIIEILNIRDDVEFLIIGEGNLREEIERYLAYNNLNNKVHLTGWVEHEKLPDCLNSLKLLVIPSYTESGPIIALEAMACDTPILATQVGHILKMVDDGKTGFIMEDNSPKCIAKNILRVLEFENIETITKSARYSVSKYFSYNAALETYRMILDDI</sequence>
<dbReference type="GO" id="GO:0016757">
    <property type="term" value="F:glycosyltransferase activity"/>
    <property type="evidence" value="ECO:0007669"/>
    <property type="project" value="InterPro"/>
</dbReference>
<dbReference type="PANTHER" id="PTHR45947:SF3">
    <property type="entry name" value="SULFOQUINOVOSYL TRANSFERASE SQD2"/>
    <property type="match status" value="1"/>
</dbReference>
<organism evidence="3 4">
    <name type="scientific">Methanococcoides seepicolus</name>
    <dbReference type="NCBI Taxonomy" id="2828780"/>
    <lineage>
        <taxon>Archaea</taxon>
        <taxon>Methanobacteriati</taxon>
        <taxon>Methanobacteriota</taxon>
        <taxon>Stenosarchaea group</taxon>
        <taxon>Methanomicrobia</taxon>
        <taxon>Methanosarcinales</taxon>
        <taxon>Methanosarcinaceae</taxon>
        <taxon>Methanococcoides</taxon>
    </lineage>
</organism>
<reference evidence="3" key="1">
    <citation type="journal article" date="2021" name="mSystems">
        <title>Bacteria and Archaea Synergistically Convert Glycine Betaine to Biogenic Methane in the Formosa Cold Seep of the South China Sea.</title>
        <authorList>
            <person name="Li L."/>
            <person name="Zhang W."/>
            <person name="Zhang S."/>
            <person name="Song L."/>
            <person name="Sun Q."/>
            <person name="Zhang H."/>
            <person name="Xiang H."/>
            <person name="Dong X."/>
        </authorList>
    </citation>
    <scope>NUCLEOTIDE SEQUENCE</scope>
    <source>
        <strain evidence="3">LLY</strain>
    </source>
</reference>
<dbReference type="Gene3D" id="3.40.50.2000">
    <property type="entry name" value="Glycogen Phosphorylase B"/>
    <property type="match status" value="2"/>
</dbReference>
<evidence type="ECO:0000313" key="4">
    <source>
        <dbReference type="Proteomes" id="UP001056766"/>
    </source>
</evidence>
<dbReference type="AlphaFoldDB" id="A0A9E5DBG4"/>
<keyword evidence="1" id="KW-0812">Transmembrane</keyword>
<gene>
    <name evidence="3" type="ORF">KDK67_11425</name>
</gene>
<keyword evidence="1" id="KW-1133">Transmembrane helix</keyword>